<evidence type="ECO:0000313" key="4">
    <source>
        <dbReference type="Proteomes" id="UP000594262"/>
    </source>
</evidence>
<dbReference type="AlphaFoldDB" id="A0A7M5WUY1"/>
<dbReference type="SFLD" id="SFLDG00363">
    <property type="entry name" value="AMPS_(cytGST):_Alpha-__Mu-__Pi"/>
    <property type="match status" value="1"/>
</dbReference>
<protein>
    <recommendedName>
        <fullName evidence="5">Glutathione S-transferase</fullName>
    </recommendedName>
</protein>
<dbReference type="GO" id="GO:0004364">
    <property type="term" value="F:glutathione transferase activity"/>
    <property type="evidence" value="ECO:0007669"/>
    <property type="project" value="TreeGrafter"/>
</dbReference>
<dbReference type="InterPro" id="IPR004046">
    <property type="entry name" value="GST_C"/>
</dbReference>
<name>A0A7M5WUY1_9CNID</name>
<dbReference type="CDD" id="cd03192">
    <property type="entry name" value="GST_C_Sigma_like"/>
    <property type="match status" value="1"/>
</dbReference>
<evidence type="ECO:0000313" key="3">
    <source>
        <dbReference type="EnsemblMetazoa" id="CLYHEMP013291.1"/>
    </source>
</evidence>
<reference evidence="3" key="1">
    <citation type="submission" date="2021-01" db="UniProtKB">
        <authorList>
            <consortium name="EnsemblMetazoa"/>
        </authorList>
    </citation>
    <scope>IDENTIFICATION</scope>
</reference>
<proteinExistence type="predicted"/>
<dbReference type="PROSITE" id="PS50404">
    <property type="entry name" value="GST_NTER"/>
    <property type="match status" value="1"/>
</dbReference>
<dbReference type="SUPFAM" id="SSF47616">
    <property type="entry name" value="GST C-terminal domain-like"/>
    <property type="match status" value="1"/>
</dbReference>
<sequence>MATEKKYKLSYFDLRGRGEVPRMIFNYVGVEFEDKRIPFPEWPAVKSTFPLGFIPVITTPDGTDISQTLACIMYMGDEFSLYGNNASQRGVINCVVISMKEIHDHCANIAVFLKEEEEKEKVRAILDKKIPIFFKYFEELRSQNSSSAFLVSKSITIADFFLVDTLEFISAAMPGRDFLADYPKLKALNDHIRGLDKVKEYLATRK</sequence>
<keyword evidence="4" id="KW-1185">Reference proteome</keyword>
<dbReference type="InterPro" id="IPR036249">
    <property type="entry name" value="Thioredoxin-like_sf"/>
</dbReference>
<dbReference type="PROSITE" id="PS50405">
    <property type="entry name" value="GST_CTER"/>
    <property type="match status" value="1"/>
</dbReference>
<evidence type="ECO:0000259" key="1">
    <source>
        <dbReference type="PROSITE" id="PS50404"/>
    </source>
</evidence>
<evidence type="ECO:0008006" key="5">
    <source>
        <dbReference type="Google" id="ProtNLM"/>
    </source>
</evidence>
<dbReference type="Proteomes" id="UP000594262">
    <property type="component" value="Unplaced"/>
</dbReference>
<dbReference type="EnsemblMetazoa" id="CLYHEMT013291.1">
    <property type="protein sequence ID" value="CLYHEMP013291.1"/>
    <property type="gene ID" value="CLYHEMG013291"/>
</dbReference>
<dbReference type="InterPro" id="IPR004045">
    <property type="entry name" value="Glutathione_S-Trfase_N"/>
</dbReference>
<dbReference type="SUPFAM" id="SSF52833">
    <property type="entry name" value="Thioredoxin-like"/>
    <property type="match status" value="1"/>
</dbReference>
<dbReference type="GeneID" id="136816240"/>
<evidence type="ECO:0000259" key="2">
    <source>
        <dbReference type="PROSITE" id="PS50405"/>
    </source>
</evidence>
<dbReference type="RefSeq" id="XP_066928676.1">
    <property type="nucleotide sequence ID" value="XM_067072575.1"/>
</dbReference>
<feature type="domain" description="GST C-terminal" evidence="2">
    <location>
        <begin position="85"/>
        <end position="206"/>
    </location>
</feature>
<dbReference type="GO" id="GO:0006749">
    <property type="term" value="P:glutathione metabolic process"/>
    <property type="evidence" value="ECO:0007669"/>
    <property type="project" value="TreeGrafter"/>
</dbReference>
<dbReference type="Gene3D" id="1.20.1050.10">
    <property type="match status" value="1"/>
</dbReference>
<dbReference type="Pfam" id="PF14497">
    <property type="entry name" value="GST_C_3"/>
    <property type="match status" value="1"/>
</dbReference>
<dbReference type="InterPro" id="IPR040079">
    <property type="entry name" value="Glutathione_S-Trfase"/>
</dbReference>
<dbReference type="CDD" id="cd03039">
    <property type="entry name" value="GST_N_Sigma_like"/>
    <property type="match status" value="1"/>
</dbReference>
<dbReference type="InterPro" id="IPR050213">
    <property type="entry name" value="GST_superfamily"/>
</dbReference>
<dbReference type="SFLD" id="SFLDG01205">
    <property type="entry name" value="AMPS.1"/>
    <property type="match status" value="1"/>
</dbReference>
<accession>A0A7M5WUY1</accession>
<dbReference type="OrthoDB" id="5947290at2759"/>
<feature type="domain" description="GST N-terminal" evidence="1">
    <location>
        <begin position="5"/>
        <end position="83"/>
    </location>
</feature>
<organism evidence="3 4">
    <name type="scientific">Clytia hemisphaerica</name>
    <dbReference type="NCBI Taxonomy" id="252671"/>
    <lineage>
        <taxon>Eukaryota</taxon>
        <taxon>Metazoa</taxon>
        <taxon>Cnidaria</taxon>
        <taxon>Hydrozoa</taxon>
        <taxon>Hydroidolina</taxon>
        <taxon>Leptothecata</taxon>
        <taxon>Obeliida</taxon>
        <taxon>Clytiidae</taxon>
        <taxon>Clytia</taxon>
    </lineage>
</organism>
<dbReference type="PANTHER" id="PTHR11571">
    <property type="entry name" value="GLUTATHIONE S-TRANSFERASE"/>
    <property type="match status" value="1"/>
</dbReference>
<dbReference type="InterPro" id="IPR010987">
    <property type="entry name" value="Glutathione-S-Trfase_C-like"/>
</dbReference>
<dbReference type="InterPro" id="IPR036282">
    <property type="entry name" value="Glutathione-S-Trfase_C_sf"/>
</dbReference>
<dbReference type="Gene3D" id="3.40.30.10">
    <property type="entry name" value="Glutaredoxin"/>
    <property type="match status" value="1"/>
</dbReference>
<dbReference type="SFLD" id="SFLDS00019">
    <property type="entry name" value="Glutathione_Transferase_(cytos"/>
    <property type="match status" value="1"/>
</dbReference>